<reference evidence="1 2" key="1">
    <citation type="submission" date="2016-01" db="EMBL/GenBank/DDBJ databases">
        <title>Draft Genome Sequences of Seven Thermophilic Sporeformers Isolated from Foods.</title>
        <authorList>
            <person name="Berendsen E.M."/>
            <person name="Wells-Bennik M.H."/>
            <person name="Krawcyk A.O."/>
            <person name="De Jong A."/>
            <person name="Holsappel S."/>
            <person name="Eijlander R.T."/>
            <person name="Kuipers O.P."/>
        </authorList>
    </citation>
    <scope>NUCLEOTIDE SEQUENCE [LARGE SCALE GENOMIC DNA]</scope>
    <source>
        <strain evidence="1 2">B4135</strain>
    </source>
</reference>
<comment type="caution">
    <text evidence="1">The sequence shown here is derived from an EMBL/GenBank/DDBJ whole genome shotgun (WGS) entry which is preliminary data.</text>
</comment>
<proteinExistence type="predicted"/>
<dbReference type="Proteomes" id="UP000075683">
    <property type="component" value="Unassembled WGS sequence"/>
</dbReference>
<dbReference type="STRING" id="301148.B4135_2797"/>
<evidence type="ECO:0000313" key="2">
    <source>
        <dbReference type="Proteomes" id="UP000075683"/>
    </source>
</evidence>
<evidence type="ECO:0000313" key="1">
    <source>
        <dbReference type="EMBL" id="KYD14370.1"/>
    </source>
</evidence>
<protein>
    <submittedName>
        <fullName evidence="1">Uncharacterized protein</fullName>
    </submittedName>
</protein>
<dbReference type="EMBL" id="LQYT01000073">
    <property type="protein sequence ID" value="KYD14370.1"/>
    <property type="molecule type" value="Genomic_DNA"/>
</dbReference>
<accession>A0A150LQ41</accession>
<gene>
    <name evidence="1" type="ORF">B4135_2797</name>
</gene>
<dbReference type="AlphaFoldDB" id="A0A150LQ41"/>
<sequence length="60" mass="6517">MSAFPSAEMPARVCRPVPCSISALGADVFPATLAFVPANFYRFLNIRPHSGDQLTIYSLT</sequence>
<organism evidence="1 2">
    <name type="scientific">Caldibacillus debilis</name>
    <dbReference type="NCBI Taxonomy" id="301148"/>
    <lineage>
        <taxon>Bacteria</taxon>
        <taxon>Bacillati</taxon>
        <taxon>Bacillota</taxon>
        <taxon>Bacilli</taxon>
        <taxon>Bacillales</taxon>
        <taxon>Bacillaceae</taxon>
        <taxon>Caldibacillus</taxon>
    </lineage>
</organism>
<name>A0A150LQ41_9BACI</name>